<dbReference type="EMBL" id="SSTE01011788">
    <property type="protein sequence ID" value="KAA0050708.1"/>
    <property type="molecule type" value="Genomic_DNA"/>
</dbReference>
<name>A0A5A7U601_CUCMM</name>
<evidence type="ECO:0000313" key="3">
    <source>
        <dbReference type="EMBL" id="TYK01442.1"/>
    </source>
</evidence>
<sequence>MTSKDNTFKALNNISKWPNTRSRSRETQSSEEMSPLETPHPNIMSVMVTEVDTSEDRMTKLEKKINMLIKVVEERDYEIASLKNHIESRDATESSHTYTAKNIDKGKAVMQECPRHDSSSIASLSV</sequence>
<evidence type="ECO:0000313" key="2">
    <source>
        <dbReference type="EMBL" id="KAA0050708.1"/>
    </source>
</evidence>
<protein>
    <submittedName>
        <fullName evidence="2">Ty3-gypsy retrotransposon protein</fullName>
    </submittedName>
</protein>
<dbReference type="Proteomes" id="UP000321393">
    <property type="component" value="Unassembled WGS sequence"/>
</dbReference>
<organism evidence="2 4">
    <name type="scientific">Cucumis melo var. makuwa</name>
    <name type="common">Oriental melon</name>
    <dbReference type="NCBI Taxonomy" id="1194695"/>
    <lineage>
        <taxon>Eukaryota</taxon>
        <taxon>Viridiplantae</taxon>
        <taxon>Streptophyta</taxon>
        <taxon>Embryophyta</taxon>
        <taxon>Tracheophyta</taxon>
        <taxon>Spermatophyta</taxon>
        <taxon>Magnoliopsida</taxon>
        <taxon>eudicotyledons</taxon>
        <taxon>Gunneridae</taxon>
        <taxon>Pentapetalae</taxon>
        <taxon>rosids</taxon>
        <taxon>fabids</taxon>
        <taxon>Cucurbitales</taxon>
        <taxon>Cucurbitaceae</taxon>
        <taxon>Benincaseae</taxon>
        <taxon>Cucumis</taxon>
    </lineage>
</organism>
<dbReference type="AlphaFoldDB" id="A0A5A7U601"/>
<dbReference type="Proteomes" id="UP000321947">
    <property type="component" value="Unassembled WGS sequence"/>
</dbReference>
<proteinExistence type="predicted"/>
<evidence type="ECO:0000256" key="1">
    <source>
        <dbReference type="SAM" id="MobiDB-lite"/>
    </source>
</evidence>
<accession>A0A5A7U601</accession>
<reference evidence="4 5" key="1">
    <citation type="submission" date="2019-08" db="EMBL/GenBank/DDBJ databases">
        <title>Draft genome sequences of two oriental melons (Cucumis melo L. var makuwa).</title>
        <authorList>
            <person name="Kwon S.-Y."/>
        </authorList>
    </citation>
    <scope>NUCLEOTIDE SEQUENCE [LARGE SCALE GENOMIC DNA]</scope>
    <source>
        <strain evidence="5">cv. Chang Bougi</strain>
        <strain evidence="4">cv. SW 3</strain>
        <tissue evidence="2">Leaf</tissue>
    </source>
</reference>
<evidence type="ECO:0000313" key="5">
    <source>
        <dbReference type="Proteomes" id="UP000321947"/>
    </source>
</evidence>
<gene>
    <name evidence="3" type="ORF">E5676_scaffold772G00290</name>
    <name evidence="2" type="ORF">E6C27_scaffold560G00010</name>
</gene>
<comment type="caution">
    <text evidence="2">The sequence shown here is derived from an EMBL/GenBank/DDBJ whole genome shotgun (WGS) entry which is preliminary data.</text>
</comment>
<evidence type="ECO:0000313" key="4">
    <source>
        <dbReference type="Proteomes" id="UP000321393"/>
    </source>
</evidence>
<feature type="compositionally biased region" description="Polar residues" evidence="1">
    <location>
        <begin position="1"/>
        <end position="20"/>
    </location>
</feature>
<dbReference type="EMBL" id="SSTD01016199">
    <property type="protein sequence ID" value="TYK01442.1"/>
    <property type="molecule type" value="Genomic_DNA"/>
</dbReference>
<feature type="region of interest" description="Disordered" evidence="1">
    <location>
        <begin position="1"/>
        <end position="40"/>
    </location>
</feature>